<accession>A0A174G995</accession>
<dbReference type="RefSeq" id="WP_055265808.1">
    <property type="nucleotide sequence ID" value="NZ_CABIXQ010000011.1"/>
</dbReference>
<dbReference type="InterPro" id="IPR004604">
    <property type="entry name" value="DNA_recomb/repair_RecN"/>
</dbReference>
<dbReference type="Proteomes" id="UP000095594">
    <property type="component" value="Unassembled WGS sequence"/>
</dbReference>
<gene>
    <name evidence="12" type="primary">recN</name>
    <name evidence="12" type="ORF">ERS852471_01805</name>
</gene>
<dbReference type="PANTHER" id="PTHR11059">
    <property type="entry name" value="DNA REPAIR PROTEIN RECN"/>
    <property type="match status" value="1"/>
</dbReference>
<dbReference type="GO" id="GO:0005524">
    <property type="term" value="F:ATP binding"/>
    <property type="evidence" value="ECO:0007669"/>
    <property type="project" value="UniProtKB-KW"/>
</dbReference>
<keyword evidence="6" id="KW-0067">ATP-binding</keyword>
<evidence type="ECO:0000313" key="13">
    <source>
        <dbReference type="Proteomes" id="UP000095594"/>
    </source>
</evidence>
<organism evidence="12 13">
    <name type="scientific">Clostridium disporicum</name>
    <dbReference type="NCBI Taxonomy" id="84024"/>
    <lineage>
        <taxon>Bacteria</taxon>
        <taxon>Bacillati</taxon>
        <taxon>Bacillota</taxon>
        <taxon>Clostridia</taxon>
        <taxon>Eubacteriales</taxon>
        <taxon>Clostridiaceae</taxon>
        <taxon>Clostridium</taxon>
    </lineage>
</organism>
<dbReference type="EMBL" id="CYZX01000011">
    <property type="protein sequence ID" value="CUO57429.1"/>
    <property type="molecule type" value="Genomic_DNA"/>
</dbReference>
<proteinExistence type="inferred from homology"/>
<protein>
    <recommendedName>
        <fullName evidence="3 9">DNA repair protein RecN</fullName>
    </recommendedName>
    <alternativeName>
        <fullName evidence="8 9">Recombination protein N</fullName>
    </alternativeName>
</protein>
<dbReference type="CDD" id="cd03241">
    <property type="entry name" value="ABC_RecN"/>
    <property type="match status" value="2"/>
</dbReference>
<evidence type="ECO:0000256" key="1">
    <source>
        <dbReference type="ARBA" id="ARBA00003618"/>
    </source>
</evidence>
<feature type="domain" description="RecF/RecN/SMC N-terminal" evidence="11">
    <location>
        <begin position="4"/>
        <end position="508"/>
    </location>
</feature>
<keyword evidence="7 9" id="KW-0234">DNA repair</keyword>
<evidence type="ECO:0000256" key="5">
    <source>
        <dbReference type="ARBA" id="ARBA00022763"/>
    </source>
</evidence>
<dbReference type="GO" id="GO:0006281">
    <property type="term" value="P:DNA repair"/>
    <property type="evidence" value="ECO:0007669"/>
    <property type="project" value="UniProtKB-KW"/>
</dbReference>
<comment type="similarity">
    <text evidence="2 9">Belongs to the RecN family.</text>
</comment>
<feature type="coiled-coil region" evidence="10">
    <location>
        <begin position="313"/>
        <end position="371"/>
    </location>
</feature>
<dbReference type="NCBIfam" id="TIGR00634">
    <property type="entry name" value="recN"/>
    <property type="match status" value="1"/>
</dbReference>
<keyword evidence="5 9" id="KW-0227">DNA damage</keyword>
<dbReference type="PANTHER" id="PTHR11059:SF0">
    <property type="entry name" value="DNA REPAIR PROTEIN RECN"/>
    <property type="match status" value="1"/>
</dbReference>
<name>A0A174G995_9CLOT</name>
<evidence type="ECO:0000256" key="3">
    <source>
        <dbReference type="ARBA" id="ARBA00021315"/>
    </source>
</evidence>
<dbReference type="FunFam" id="3.40.50.300:FF:000356">
    <property type="entry name" value="DNA repair protein RecN"/>
    <property type="match status" value="1"/>
</dbReference>
<dbReference type="Gene3D" id="3.40.50.300">
    <property type="entry name" value="P-loop containing nucleotide triphosphate hydrolases"/>
    <property type="match status" value="2"/>
</dbReference>
<evidence type="ECO:0000256" key="7">
    <source>
        <dbReference type="ARBA" id="ARBA00023204"/>
    </source>
</evidence>
<evidence type="ECO:0000256" key="9">
    <source>
        <dbReference type="PIRNR" id="PIRNR003128"/>
    </source>
</evidence>
<evidence type="ECO:0000259" key="11">
    <source>
        <dbReference type="Pfam" id="PF02463"/>
    </source>
</evidence>
<dbReference type="GO" id="GO:0006310">
    <property type="term" value="P:DNA recombination"/>
    <property type="evidence" value="ECO:0007669"/>
    <property type="project" value="InterPro"/>
</dbReference>
<keyword evidence="10" id="KW-0175">Coiled coil</keyword>
<reference evidence="12 13" key="1">
    <citation type="submission" date="2015-09" db="EMBL/GenBank/DDBJ databases">
        <authorList>
            <consortium name="Pathogen Informatics"/>
        </authorList>
    </citation>
    <scope>NUCLEOTIDE SEQUENCE [LARGE SCALE GENOMIC DNA]</scope>
    <source>
        <strain evidence="12 13">2789STDY5834856</strain>
    </source>
</reference>
<evidence type="ECO:0000256" key="2">
    <source>
        <dbReference type="ARBA" id="ARBA00009441"/>
    </source>
</evidence>
<dbReference type="InterPro" id="IPR027417">
    <property type="entry name" value="P-loop_NTPase"/>
</dbReference>
<keyword evidence="4" id="KW-0547">Nucleotide-binding</keyword>
<evidence type="ECO:0000256" key="8">
    <source>
        <dbReference type="ARBA" id="ARBA00033408"/>
    </source>
</evidence>
<evidence type="ECO:0000256" key="6">
    <source>
        <dbReference type="ARBA" id="ARBA00022840"/>
    </source>
</evidence>
<evidence type="ECO:0000256" key="4">
    <source>
        <dbReference type="ARBA" id="ARBA00022741"/>
    </source>
</evidence>
<comment type="function">
    <text evidence="1 9">May be involved in recombinational repair of damaged DNA.</text>
</comment>
<dbReference type="GO" id="GO:0043590">
    <property type="term" value="C:bacterial nucleoid"/>
    <property type="evidence" value="ECO:0007669"/>
    <property type="project" value="TreeGrafter"/>
</dbReference>
<dbReference type="GO" id="GO:0009432">
    <property type="term" value="P:SOS response"/>
    <property type="evidence" value="ECO:0007669"/>
    <property type="project" value="TreeGrafter"/>
</dbReference>
<sequence>MLIGLNIKNFALIQELSVEFGSGFNILSGETGAGKSILIDTIDYVLGGKFSKDLIRYGEEKTYVEAIFSIENEEIYEILDELGIEKDELLIITRETTIFGKSFIKVNGRTIVLSQLKRIREKLLDIHGQHQNQNLLNKGTHILYLDEFYMDKLKGLLSKFDKLRCKHIELIEKLNRLKGSEDREKLVDYIKFQIDDIEKANLKIGEDEALKEEFNLLNNAEKISLSLSKSYSYLHTSNNGMSVLEGLSKVISELSSVEGHSEKIKNRRVEIEEAYYVIEEASREIRDIGDEVYYDENELAKINERIYQIDIYKRKYGNSIEDILNNLKNLKEQYEELTNSEVIINKLKEELEELKVQMRKVGEEIHILRVEAAEILQKSIKEELSYVGLEKAIIKIEVELCEDFNQYGYDDVQFLVSANPGEPLKPLEKVLSGGELSRIMLALKCVFVDKDRIPTLIFDEIDTGISGTIGKRVGEKMYQVSTKHQVLCITHLPQIAALSDNHYFVSKKVEDNKTFTGIKILPKDEKVKEIAKMIGGDEISSVALENASEMVRFADLKKEEIKKNHI</sequence>
<dbReference type="OrthoDB" id="9806954at2"/>
<dbReference type="Pfam" id="PF02463">
    <property type="entry name" value="SMC_N"/>
    <property type="match status" value="1"/>
</dbReference>
<evidence type="ECO:0000256" key="10">
    <source>
        <dbReference type="SAM" id="Coils"/>
    </source>
</evidence>
<dbReference type="PIRSF" id="PIRSF003128">
    <property type="entry name" value="RecN"/>
    <property type="match status" value="1"/>
</dbReference>
<dbReference type="InterPro" id="IPR003395">
    <property type="entry name" value="RecF/RecN/SMC_N"/>
</dbReference>
<evidence type="ECO:0000313" key="12">
    <source>
        <dbReference type="EMBL" id="CUO57429.1"/>
    </source>
</evidence>
<dbReference type="AlphaFoldDB" id="A0A174G995"/>
<dbReference type="SUPFAM" id="SSF52540">
    <property type="entry name" value="P-loop containing nucleoside triphosphate hydrolases"/>
    <property type="match status" value="1"/>
</dbReference>